<keyword evidence="2" id="KW-0964">Secreted</keyword>
<reference evidence="5" key="1">
    <citation type="submission" date="2024-02" db="UniProtKB">
        <authorList>
            <consortium name="WormBaseParasite"/>
        </authorList>
    </citation>
    <scope>IDENTIFICATION</scope>
</reference>
<dbReference type="AlphaFoldDB" id="A0AAF5D7F3"/>
<feature type="signal peptide" evidence="3">
    <location>
        <begin position="1"/>
        <end position="19"/>
    </location>
</feature>
<accession>A0AAF5D7F3</accession>
<dbReference type="PANTHER" id="PTHR47246:SF1">
    <property type="entry name" value="MUCIN-19"/>
    <property type="match status" value="1"/>
</dbReference>
<dbReference type="Proteomes" id="UP000035681">
    <property type="component" value="Unplaced"/>
</dbReference>
<sequence>MILFTFLYIICFSIPWINSTSDIVDEKTLNNYIRMLYPSSCTYVEPSSIEDYCDTDIIFAIDASNEALFPLLFDMEISVIKNSLATNSLDYKKVALSWYNKNVTTIPFGTFNIKNDFDNTLSNISLNDGSSLSKLLSDLNTLQSTNFDSISTYIFISYISPEEIINSIENAGNLKMKGSLNFIILGNVVTRDDLELLNPSNIFYWDFSSQCITNMVSFFNKTLDCSKKSSYKTTQTITNTTTPIETTPVATTPIETTSIKTTPVATTPIEITSIKTTSNLLTTASVPQTHETSTTTKFISSTTTTILTTTTTTPIKPSGKCQDNIVIAIDASTNFLSDIQFEYQKNLVKYNITKNYQNFKLLSIAGYSNNVSEFFPYGTIIDRPTLIKDVDSITRGSGSSLSTLMEKLSNFIVTPGNLQSTFIFLSFTTDDEIKNSINYSKILKNKGTLNFIILGNSLTQSLQPLNPSNTYNFFFLDSKVPSLLSWFNSSMACNNYNIPTTSTYESKSTTFSTLNTILSTLTTSTLPLTTSKTVPSSILTTISPVVTTSNSVSSTNVPSTVVTSTIVPSTIVTSTVVPSTVVTSTNVPSTIVTSTIVPSTVVTSTNVPSTVVTSTIVLSTVVTSTNVPSTVVTSTVVSSSIVTSTNVPSTVATSNIYTSFSESSTTPLFTTKNAPSTTTSCINGHPEKVCDGQIIVSLDASNNLNKAQFDEEINVFKDNISIGWKNLEKIALSWYNSQSISFTFRTITNRKELETDLSVVSQGPGLNLTNCLKKLTQLKLPIKMLSTFVFLSTTTDDDINNSIQYANELQSKGTLNFIVLKSSNSQINLGKLKNFNTFYWDFSNDNITDLVNFFNSSMACETRCINTTEIPSTITTNIYESTSITTTTSALPITPQCNNSVFFVIDQRSSISQDLFNNQILKIKDVTNAWDVTNNYASIDINSKYETGIFLNFPIQPKDDLTLYSTSLEWNCIIAYLEKNSNDLITYCGKDASTNFYSLRNSNQPMDGFLNKFYDRLNNDPLDVKNFTTVLLIQTDSQDEVNNLVDVKNSIISINYNIKIVIVKLSKTDTFNYSSLTTSVFNFDDSKLQNYISNAICN</sequence>
<feature type="chain" id="PRO_5042213894" evidence="3">
    <location>
        <begin position="20"/>
        <end position="1098"/>
    </location>
</feature>
<dbReference type="GO" id="GO:0005576">
    <property type="term" value="C:extracellular region"/>
    <property type="evidence" value="ECO:0007669"/>
    <property type="project" value="UniProtKB-SubCell"/>
</dbReference>
<name>A0AAF5D7F3_STRER</name>
<dbReference type="SUPFAM" id="SSF53300">
    <property type="entry name" value="vWA-like"/>
    <property type="match status" value="1"/>
</dbReference>
<evidence type="ECO:0000313" key="4">
    <source>
        <dbReference type="Proteomes" id="UP000035681"/>
    </source>
</evidence>
<evidence type="ECO:0000256" key="3">
    <source>
        <dbReference type="SAM" id="SignalP"/>
    </source>
</evidence>
<evidence type="ECO:0000256" key="2">
    <source>
        <dbReference type="ARBA" id="ARBA00022525"/>
    </source>
</evidence>
<proteinExistence type="predicted"/>
<dbReference type="InterPro" id="IPR036465">
    <property type="entry name" value="vWFA_dom_sf"/>
</dbReference>
<keyword evidence="4" id="KW-1185">Reference proteome</keyword>
<evidence type="ECO:0000256" key="1">
    <source>
        <dbReference type="ARBA" id="ARBA00004613"/>
    </source>
</evidence>
<keyword evidence="3" id="KW-0732">Signal</keyword>
<dbReference type="PANTHER" id="PTHR47246">
    <property type="entry name" value="MUCIN-19"/>
    <property type="match status" value="1"/>
</dbReference>
<evidence type="ECO:0000313" key="5">
    <source>
        <dbReference type="WBParaSite" id="TCONS_00007901.p1"/>
    </source>
</evidence>
<comment type="subcellular location">
    <subcellularLocation>
        <location evidence="1">Secreted</location>
    </subcellularLocation>
</comment>
<dbReference type="WBParaSite" id="TCONS_00007901.p1">
    <property type="protein sequence ID" value="TCONS_00007901.p1"/>
    <property type="gene ID" value="XLOC_005913"/>
</dbReference>
<protein>
    <submittedName>
        <fullName evidence="5">VWFA domain-containing protein</fullName>
    </submittedName>
</protein>
<organism evidence="4 5">
    <name type="scientific">Strongyloides stercoralis</name>
    <name type="common">Threadworm</name>
    <dbReference type="NCBI Taxonomy" id="6248"/>
    <lineage>
        <taxon>Eukaryota</taxon>
        <taxon>Metazoa</taxon>
        <taxon>Ecdysozoa</taxon>
        <taxon>Nematoda</taxon>
        <taxon>Chromadorea</taxon>
        <taxon>Rhabditida</taxon>
        <taxon>Tylenchina</taxon>
        <taxon>Panagrolaimomorpha</taxon>
        <taxon>Strongyloidoidea</taxon>
        <taxon>Strongyloididae</taxon>
        <taxon>Strongyloides</taxon>
    </lineage>
</organism>